<organism evidence="2 3">
    <name type="scientific">Clostridium sporogenes</name>
    <dbReference type="NCBI Taxonomy" id="1509"/>
    <lineage>
        <taxon>Bacteria</taxon>
        <taxon>Bacillati</taxon>
        <taxon>Bacillota</taxon>
        <taxon>Clostridia</taxon>
        <taxon>Eubacteriales</taxon>
        <taxon>Clostridiaceae</taxon>
        <taxon>Clostridium</taxon>
    </lineage>
</organism>
<evidence type="ECO:0000313" key="3">
    <source>
        <dbReference type="Proteomes" id="UP001182303"/>
    </source>
</evidence>
<comment type="caution">
    <text evidence="2">The sequence shown here is derived from an EMBL/GenBank/DDBJ whole genome shotgun (WGS) entry which is preliminary data.</text>
</comment>
<reference evidence="2" key="1">
    <citation type="submission" date="2023-04" db="EMBL/GenBank/DDBJ databases">
        <title>Assessment of the microbiological origin of a defect in Grana Padano cheese.</title>
        <authorList>
            <person name="Zago M."/>
            <person name="Rossetti L."/>
            <person name="Bonvini B."/>
            <person name="Carminati D."/>
            <person name="Giraffa G."/>
        </authorList>
    </citation>
    <scope>NUCLEOTIDE SEQUENCE</scope>
    <source>
        <strain evidence="2">4990</strain>
    </source>
</reference>
<evidence type="ECO:0000313" key="2">
    <source>
        <dbReference type="EMBL" id="MDS1004733.1"/>
    </source>
</evidence>
<keyword evidence="2" id="KW-0548">Nucleotidyltransferase</keyword>
<keyword evidence="2" id="KW-0695">RNA-directed DNA polymerase</keyword>
<dbReference type="CDD" id="cd01646">
    <property type="entry name" value="RT_Bac_retron_I"/>
    <property type="match status" value="1"/>
</dbReference>
<keyword evidence="2" id="KW-0808">Transferase</keyword>
<gene>
    <name evidence="2" type="ORF">P9J83_14690</name>
</gene>
<dbReference type="Pfam" id="PF00078">
    <property type="entry name" value="RVT_1"/>
    <property type="match status" value="1"/>
</dbReference>
<name>A0AAE4JUV1_CLOSG</name>
<evidence type="ECO:0000259" key="1">
    <source>
        <dbReference type="PROSITE" id="PS50878"/>
    </source>
</evidence>
<dbReference type="AlphaFoldDB" id="A0AAE4JUV1"/>
<sequence>MKSMDLNNIERNQLDYILTDVLPTELSEQFTYIYFYDFLVSKNKEVDDMIKKMIEMKNKNKVKLFEKSSNWATMPLKYTIMKQLHSERELSLLQPMAAMQLFLFVCIYHKELLTLLDKNAVFSLRYHRKNNELYYKNKNRSVTKYFSDLSKYIGKEVIEQTGLFFSIGPYKSIAAFTSSEEWLVLNSKYKYFIRTDYKACFDSIYTHTFNWIIGKDVNDTKEFKNGSIYTSIDRILMNINARTSNGIVVGPEYSRMVAEMLLQTIDRDVYSMLLNQNFVVGENYNVYRYVDDIFIFSESEKLASKIVDLYAEASRKYLLRLNEGKLYKSKVPFVLEGWLNDTNLFTNRASTLLFYSHDEQKAFVENYHKENGEEESEEIIKPHLLKSMVLSTSKRTIMNQFNELICKYEVKDRTIVAYFLGTLLNKVGRNKDNVNIFRDNISESVVFDFLDLVFYVYSFFPNYGNTQKLLSIISYVRDEYDIFEKKDKLQNLFNRYVFVFDKANLSDIINLILFCCQAKIEIPYRQEKNIVLDLHEKDNPILWASYLMYSQYSKRYYKEIRDIIGSTLIERIEAIVQKDSVYTYREFWWIIIFNKASFLTTDEQNAIDSTISVLKTGTGTTAGEIMGDLFVDYLKNSNDQFFEWDINKKDFLRNITFKTRQRSIFKNYQENLPSLYWSSL</sequence>
<dbReference type="Proteomes" id="UP001182303">
    <property type="component" value="Unassembled WGS sequence"/>
</dbReference>
<accession>A0AAE4JUV1</accession>
<dbReference type="PROSITE" id="PS50878">
    <property type="entry name" value="RT_POL"/>
    <property type="match status" value="1"/>
</dbReference>
<dbReference type="InterPro" id="IPR000477">
    <property type="entry name" value="RT_dom"/>
</dbReference>
<dbReference type="RefSeq" id="WP_310944198.1">
    <property type="nucleotide sequence ID" value="NZ_JARUIS010000026.1"/>
</dbReference>
<proteinExistence type="predicted"/>
<dbReference type="EMBL" id="JARUIS010000026">
    <property type="protein sequence ID" value="MDS1004733.1"/>
    <property type="molecule type" value="Genomic_DNA"/>
</dbReference>
<protein>
    <submittedName>
        <fullName evidence="2">RNA-directed DNA polymerase</fullName>
    </submittedName>
</protein>
<feature type="domain" description="Reverse transcriptase" evidence="1">
    <location>
        <begin position="60"/>
        <end position="340"/>
    </location>
</feature>
<dbReference type="GO" id="GO:0003964">
    <property type="term" value="F:RNA-directed DNA polymerase activity"/>
    <property type="evidence" value="ECO:0007669"/>
    <property type="project" value="UniProtKB-KW"/>
</dbReference>